<evidence type="ECO:0000259" key="5">
    <source>
        <dbReference type="PROSITE" id="PS51078"/>
    </source>
</evidence>
<evidence type="ECO:0000256" key="1">
    <source>
        <dbReference type="ARBA" id="ARBA00023015"/>
    </source>
</evidence>
<dbReference type="Pfam" id="PF09339">
    <property type="entry name" value="HTH_IclR"/>
    <property type="match status" value="1"/>
</dbReference>
<dbReference type="SUPFAM" id="SSF46785">
    <property type="entry name" value="Winged helix' DNA-binding domain"/>
    <property type="match status" value="1"/>
</dbReference>
<protein>
    <recommendedName>
        <fullName evidence="8">ArsR family transcriptional regulator</fullName>
    </recommendedName>
</protein>
<dbReference type="PROSITE" id="PS51078">
    <property type="entry name" value="ICLR_ED"/>
    <property type="match status" value="1"/>
</dbReference>
<accession>A0A074J1V5</accession>
<evidence type="ECO:0008006" key="8">
    <source>
        <dbReference type="Google" id="ProtNLM"/>
    </source>
</evidence>
<dbReference type="Gene3D" id="1.10.10.10">
    <property type="entry name" value="Winged helix-like DNA-binding domain superfamily/Winged helix DNA-binding domain"/>
    <property type="match status" value="1"/>
</dbReference>
<evidence type="ECO:0000259" key="4">
    <source>
        <dbReference type="PROSITE" id="PS51077"/>
    </source>
</evidence>
<evidence type="ECO:0000256" key="2">
    <source>
        <dbReference type="ARBA" id="ARBA00023125"/>
    </source>
</evidence>
<dbReference type="OrthoDB" id="6057486at2"/>
<dbReference type="eggNOG" id="COG1414">
    <property type="taxonomic scope" value="Bacteria"/>
</dbReference>
<dbReference type="PANTHER" id="PTHR30136:SF35">
    <property type="entry name" value="HTH-TYPE TRANSCRIPTIONAL REGULATOR RV1719"/>
    <property type="match status" value="1"/>
</dbReference>
<dbReference type="GO" id="GO:0045892">
    <property type="term" value="P:negative regulation of DNA-templated transcription"/>
    <property type="evidence" value="ECO:0007669"/>
    <property type="project" value="TreeGrafter"/>
</dbReference>
<feature type="domain" description="HTH iclR-type" evidence="4">
    <location>
        <begin position="10"/>
        <end position="72"/>
    </location>
</feature>
<sequence>MQDRSPAPGTAPSLRNLLILEVISCAERPLTATEINDALKLPKPTIHRLVNSLEEDGYLTRHFDGRSYLPGPRLREMMLGVMRASYHLAPQRAVLRGLNASIGETCNLSIPDGDEMVYADRIETHWPLRVDLQIGSRVPMHATSAGKAALAFVPETVLEKYLRKAELRSYTPFTICDRDALREEIEKIRTLGYSTESEEFVSGMIAIGVPIKDRTGKLCATLSFHAPRQRLDLEEGLKHLPALQKAAGNLGELIDALS</sequence>
<dbReference type="PROSITE" id="PS51077">
    <property type="entry name" value="HTH_ICLR"/>
    <property type="match status" value="1"/>
</dbReference>
<dbReference type="RefSeq" id="WP_038133564.1">
    <property type="nucleotide sequence ID" value="NZ_AUNB01000095.1"/>
</dbReference>
<comment type="caution">
    <text evidence="6">The sequence shown here is derived from an EMBL/GenBank/DDBJ whole genome shotgun (WGS) entry which is preliminary data.</text>
</comment>
<dbReference type="Gene3D" id="3.30.450.40">
    <property type="match status" value="1"/>
</dbReference>
<gene>
    <name evidence="6" type="ORF">DT23_08890</name>
</gene>
<organism evidence="6 7">
    <name type="scientific">Thioclava indica</name>
    <dbReference type="NCBI Taxonomy" id="1353528"/>
    <lineage>
        <taxon>Bacteria</taxon>
        <taxon>Pseudomonadati</taxon>
        <taxon>Pseudomonadota</taxon>
        <taxon>Alphaproteobacteria</taxon>
        <taxon>Rhodobacterales</taxon>
        <taxon>Paracoccaceae</taxon>
        <taxon>Thioclava</taxon>
    </lineage>
</organism>
<dbReference type="Pfam" id="PF01614">
    <property type="entry name" value="IclR_C"/>
    <property type="match status" value="1"/>
</dbReference>
<dbReference type="InterPro" id="IPR005471">
    <property type="entry name" value="Tscrpt_reg_IclR_N"/>
</dbReference>
<dbReference type="SUPFAM" id="SSF55781">
    <property type="entry name" value="GAF domain-like"/>
    <property type="match status" value="1"/>
</dbReference>
<dbReference type="InterPro" id="IPR011991">
    <property type="entry name" value="ArsR-like_HTH"/>
</dbReference>
<dbReference type="InterPro" id="IPR036390">
    <property type="entry name" value="WH_DNA-bd_sf"/>
</dbReference>
<name>A0A074J1V5_9RHOB</name>
<evidence type="ECO:0000313" key="6">
    <source>
        <dbReference type="EMBL" id="KEO51391.1"/>
    </source>
</evidence>
<dbReference type="InterPro" id="IPR014757">
    <property type="entry name" value="Tscrpt_reg_IclR_C"/>
</dbReference>
<feature type="domain" description="IclR-ED" evidence="5">
    <location>
        <begin position="73"/>
        <end position="256"/>
    </location>
</feature>
<dbReference type="AlphaFoldDB" id="A0A074J1V5"/>
<keyword evidence="1" id="KW-0805">Transcription regulation</keyword>
<dbReference type="STRING" id="1353528.DT23_08890"/>
<keyword evidence="3" id="KW-0804">Transcription</keyword>
<keyword evidence="2" id="KW-0238">DNA-binding</keyword>
<evidence type="ECO:0000256" key="3">
    <source>
        <dbReference type="ARBA" id="ARBA00023163"/>
    </source>
</evidence>
<dbReference type="InterPro" id="IPR036388">
    <property type="entry name" value="WH-like_DNA-bd_sf"/>
</dbReference>
<dbReference type="PANTHER" id="PTHR30136">
    <property type="entry name" value="HELIX-TURN-HELIX TRANSCRIPTIONAL REGULATOR, ICLR FAMILY"/>
    <property type="match status" value="1"/>
</dbReference>
<dbReference type="EMBL" id="AUNB01000095">
    <property type="protein sequence ID" value="KEO51391.1"/>
    <property type="molecule type" value="Genomic_DNA"/>
</dbReference>
<reference evidence="6 7" key="1">
    <citation type="journal article" date="2015" name="Antonie Van Leeuwenhoek">
        <title>Thioclava indica sp. nov., isolated from surface seawater of the Indian Ocean.</title>
        <authorList>
            <person name="Liu Y."/>
            <person name="Lai Q."/>
            <person name="Du J."/>
            <person name="Xu H."/>
            <person name="Jiang L."/>
            <person name="Shao Z."/>
        </authorList>
    </citation>
    <scope>NUCLEOTIDE SEQUENCE [LARGE SCALE GENOMIC DNA]</scope>
    <source>
        <strain evidence="6 7">DT23-4</strain>
    </source>
</reference>
<proteinExistence type="predicted"/>
<dbReference type="InterPro" id="IPR050707">
    <property type="entry name" value="HTH_MetabolicPath_Reg"/>
</dbReference>
<evidence type="ECO:0000313" key="7">
    <source>
        <dbReference type="Proteomes" id="UP000027471"/>
    </source>
</evidence>
<dbReference type="Proteomes" id="UP000027471">
    <property type="component" value="Unassembled WGS sequence"/>
</dbReference>
<dbReference type="InterPro" id="IPR029016">
    <property type="entry name" value="GAF-like_dom_sf"/>
</dbReference>
<dbReference type="GO" id="GO:0003700">
    <property type="term" value="F:DNA-binding transcription factor activity"/>
    <property type="evidence" value="ECO:0007669"/>
    <property type="project" value="TreeGrafter"/>
</dbReference>
<dbReference type="CDD" id="cd00090">
    <property type="entry name" value="HTH_ARSR"/>
    <property type="match status" value="1"/>
</dbReference>
<keyword evidence="7" id="KW-1185">Reference proteome</keyword>
<dbReference type="GO" id="GO:0003677">
    <property type="term" value="F:DNA binding"/>
    <property type="evidence" value="ECO:0007669"/>
    <property type="project" value="UniProtKB-KW"/>
</dbReference>